<organism evidence="4 5">
    <name type="scientific">Trichophyton equinum (strain ATCC MYA-4606 / CBS 127.97)</name>
    <name type="common">Horse ringworm fungus</name>
    <dbReference type="NCBI Taxonomy" id="559882"/>
    <lineage>
        <taxon>Eukaryota</taxon>
        <taxon>Fungi</taxon>
        <taxon>Dikarya</taxon>
        <taxon>Ascomycota</taxon>
        <taxon>Pezizomycotina</taxon>
        <taxon>Eurotiomycetes</taxon>
        <taxon>Eurotiomycetidae</taxon>
        <taxon>Onygenales</taxon>
        <taxon>Arthrodermataceae</taxon>
        <taxon>Trichophyton</taxon>
    </lineage>
</organism>
<reference evidence="5" key="1">
    <citation type="journal article" date="2012" name="MBio">
        <title>Comparative genome analysis of Trichophyton rubrum and related dermatophytes reveals candidate genes involved in infection.</title>
        <authorList>
            <person name="Martinez D.A."/>
            <person name="Oliver B.G."/>
            <person name="Graeser Y."/>
            <person name="Goldberg J.M."/>
            <person name="Li W."/>
            <person name="Martinez-Rossi N.M."/>
            <person name="Monod M."/>
            <person name="Shelest E."/>
            <person name="Barton R.C."/>
            <person name="Birch E."/>
            <person name="Brakhage A.A."/>
            <person name="Chen Z."/>
            <person name="Gurr S.J."/>
            <person name="Heiman D."/>
            <person name="Heitman J."/>
            <person name="Kosti I."/>
            <person name="Rossi A."/>
            <person name="Saif S."/>
            <person name="Samalova M."/>
            <person name="Saunders C.W."/>
            <person name="Shea T."/>
            <person name="Summerbell R.C."/>
            <person name="Xu J."/>
            <person name="Young S."/>
            <person name="Zeng Q."/>
            <person name="Birren B.W."/>
            <person name="Cuomo C.A."/>
            <person name="White T.C."/>
        </authorList>
    </citation>
    <scope>NUCLEOTIDE SEQUENCE [LARGE SCALE GENOMIC DNA]</scope>
    <source>
        <strain evidence="5">ATCC MYA-4606 / CBS 127.97</strain>
    </source>
</reference>
<accession>F2PKV1</accession>
<dbReference type="Proteomes" id="UP000009169">
    <property type="component" value="Unassembled WGS sequence"/>
</dbReference>
<name>F2PKV1_TRIEC</name>
<dbReference type="InterPro" id="IPR040183">
    <property type="entry name" value="THUMPD1-like"/>
</dbReference>
<dbReference type="Pfam" id="PF02926">
    <property type="entry name" value="THUMP"/>
    <property type="match status" value="1"/>
</dbReference>
<dbReference type="PANTHER" id="PTHR13452">
    <property type="entry name" value="THUMP DOMAIN CONTAINING PROTEIN 1-RELATED"/>
    <property type="match status" value="1"/>
</dbReference>
<dbReference type="Gene3D" id="3.30.2300.10">
    <property type="entry name" value="THUMP superfamily"/>
    <property type="match status" value="1"/>
</dbReference>
<feature type="region of interest" description="Disordered" evidence="2">
    <location>
        <begin position="1"/>
        <end position="36"/>
    </location>
</feature>
<dbReference type="eggNOG" id="KOG3943">
    <property type="taxonomic scope" value="Eukaryota"/>
</dbReference>
<dbReference type="VEuPathDB" id="FungiDB:TEQG_01554"/>
<dbReference type="PANTHER" id="PTHR13452:SF10">
    <property type="entry name" value="THUMP DOMAIN-CONTAINING PROTEIN 1"/>
    <property type="match status" value="1"/>
</dbReference>
<proteinExistence type="predicted"/>
<feature type="region of interest" description="Disordered" evidence="2">
    <location>
        <begin position="69"/>
        <end position="91"/>
    </location>
</feature>
<dbReference type="InterPro" id="IPR004114">
    <property type="entry name" value="THUMP_dom"/>
</dbReference>
<gene>
    <name evidence="4" type="ORF">TEQG_01554</name>
</gene>
<dbReference type="GO" id="GO:0003723">
    <property type="term" value="F:RNA binding"/>
    <property type="evidence" value="ECO:0007669"/>
    <property type="project" value="UniProtKB-UniRule"/>
</dbReference>
<dbReference type="OrthoDB" id="367221at2759"/>
<dbReference type="SUPFAM" id="SSF143437">
    <property type="entry name" value="THUMP domain-like"/>
    <property type="match status" value="1"/>
</dbReference>
<feature type="compositionally biased region" description="Basic residues" evidence="2">
    <location>
        <begin position="17"/>
        <end position="31"/>
    </location>
</feature>
<evidence type="ECO:0000256" key="2">
    <source>
        <dbReference type="SAM" id="MobiDB-lite"/>
    </source>
</evidence>
<evidence type="ECO:0000313" key="5">
    <source>
        <dbReference type="Proteomes" id="UP000009169"/>
    </source>
</evidence>
<dbReference type="HOGENOM" id="CLU_039352_2_0_1"/>
<dbReference type="GO" id="GO:0006400">
    <property type="term" value="P:tRNA modification"/>
    <property type="evidence" value="ECO:0007669"/>
    <property type="project" value="InterPro"/>
</dbReference>
<keyword evidence="5" id="KW-1185">Reference proteome</keyword>
<keyword evidence="1" id="KW-0694">RNA-binding</keyword>
<dbReference type="AlphaFoldDB" id="F2PKV1"/>
<protein>
    <submittedName>
        <fullName evidence="4">THUMP domain-containing protein</fullName>
    </submittedName>
</protein>
<feature type="compositionally biased region" description="Basic and acidic residues" evidence="2">
    <location>
        <begin position="271"/>
        <end position="286"/>
    </location>
</feature>
<evidence type="ECO:0000259" key="3">
    <source>
        <dbReference type="PROSITE" id="PS51165"/>
    </source>
</evidence>
<evidence type="ECO:0000256" key="1">
    <source>
        <dbReference type="PROSITE-ProRule" id="PRU00529"/>
    </source>
</evidence>
<evidence type="ECO:0000313" key="4">
    <source>
        <dbReference type="EMBL" id="EGE02519.1"/>
    </source>
</evidence>
<sequence length="301" mass="33867">MADSGGKRKASDSSARDKKRQKGQWKGHDKRKINWKEKLASGDSGIFVSCDRGREGKCSAEILDLLSQEVPGAVSDQKDDGTGDENENDDVDIEEQIKREVEQMQPKRSKAPFQLINLDVPCLIFVKTSGTLNPVDIVHRLCIDARTHPEQKRSRWVKRLTPITSMKKILGGGLEELARDVLRPHFHSGGPPRKYAIRPTIRNNTDCQRDSVIKLIASIVGGGHSVDLKNYDLLILVDVIQTMCGMSVVEGDYDELKRYNLSEIYSPTPRPEVKPEKEPGGDEKVQKSKRKLNGAKWDFFF</sequence>
<feature type="domain" description="THUMP" evidence="3">
    <location>
        <begin position="145"/>
        <end position="250"/>
    </location>
</feature>
<dbReference type="CDD" id="cd11717">
    <property type="entry name" value="THUMP_THUMPD1_like"/>
    <property type="match status" value="1"/>
</dbReference>
<feature type="region of interest" description="Disordered" evidence="2">
    <location>
        <begin position="267"/>
        <end position="289"/>
    </location>
</feature>
<dbReference type="PROSITE" id="PS51165">
    <property type="entry name" value="THUMP"/>
    <property type="match status" value="1"/>
</dbReference>
<feature type="compositionally biased region" description="Acidic residues" evidence="2">
    <location>
        <begin position="82"/>
        <end position="91"/>
    </location>
</feature>
<dbReference type="FunFam" id="3.30.2300.10:FF:000001">
    <property type="entry name" value="THUMP domain-containing protein 1"/>
    <property type="match status" value="1"/>
</dbReference>
<dbReference type="EMBL" id="DS995722">
    <property type="protein sequence ID" value="EGE02519.1"/>
    <property type="molecule type" value="Genomic_DNA"/>
</dbReference>
<feature type="compositionally biased region" description="Basic and acidic residues" evidence="2">
    <location>
        <begin position="1"/>
        <end position="16"/>
    </location>
</feature>
<dbReference type="SMART" id="SM00981">
    <property type="entry name" value="THUMP"/>
    <property type="match status" value="1"/>
</dbReference>